<dbReference type="RefSeq" id="XP_064707090.1">
    <property type="nucleotide sequence ID" value="XM_064845545.1"/>
</dbReference>
<accession>A0AAV9NBR2</accession>
<proteinExistence type="predicted"/>
<dbReference type="AlphaFoldDB" id="A0AAV9NBR2"/>
<evidence type="ECO:0000313" key="3">
    <source>
        <dbReference type="Proteomes" id="UP001358417"/>
    </source>
</evidence>
<organism evidence="2 3">
    <name type="scientific">Exophiala bonariae</name>
    <dbReference type="NCBI Taxonomy" id="1690606"/>
    <lineage>
        <taxon>Eukaryota</taxon>
        <taxon>Fungi</taxon>
        <taxon>Dikarya</taxon>
        <taxon>Ascomycota</taxon>
        <taxon>Pezizomycotina</taxon>
        <taxon>Eurotiomycetes</taxon>
        <taxon>Chaetothyriomycetidae</taxon>
        <taxon>Chaetothyriales</taxon>
        <taxon>Herpotrichiellaceae</taxon>
        <taxon>Exophiala</taxon>
    </lineage>
</organism>
<dbReference type="Proteomes" id="UP001358417">
    <property type="component" value="Unassembled WGS sequence"/>
</dbReference>
<feature type="compositionally biased region" description="Polar residues" evidence="1">
    <location>
        <begin position="132"/>
        <end position="142"/>
    </location>
</feature>
<dbReference type="EMBL" id="JAVRRD010000011">
    <property type="protein sequence ID" value="KAK5053965.1"/>
    <property type="molecule type" value="Genomic_DNA"/>
</dbReference>
<gene>
    <name evidence="2" type="ORF">LTR84_001927</name>
</gene>
<name>A0AAV9NBR2_9EURO</name>
<reference evidence="2 3" key="1">
    <citation type="submission" date="2023-08" db="EMBL/GenBank/DDBJ databases">
        <title>Black Yeasts Isolated from many extreme environments.</title>
        <authorList>
            <person name="Coleine C."/>
            <person name="Stajich J.E."/>
            <person name="Selbmann L."/>
        </authorList>
    </citation>
    <scope>NUCLEOTIDE SEQUENCE [LARGE SCALE GENOMIC DNA]</scope>
    <source>
        <strain evidence="2 3">CCFEE 5792</strain>
    </source>
</reference>
<evidence type="ECO:0000256" key="1">
    <source>
        <dbReference type="SAM" id="MobiDB-lite"/>
    </source>
</evidence>
<feature type="compositionally biased region" description="Low complexity" evidence="1">
    <location>
        <begin position="66"/>
        <end position="75"/>
    </location>
</feature>
<dbReference type="GeneID" id="89970143"/>
<evidence type="ECO:0000313" key="2">
    <source>
        <dbReference type="EMBL" id="KAK5053965.1"/>
    </source>
</evidence>
<feature type="region of interest" description="Disordered" evidence="1">
    <location>
        <begin position="54"/>
        <end position="142"/>
    </location>
</feature>
<comment type="caution">
    <text evidence="2">The sequence shown here is derived from an EMBL/GenBank/DDBJ whole genome shotgun (WGS) entry which is preliminary data.</text>
</comment>
<sequence length="142" mass="14726">MPMVWNSDADARLFAAVLATSDVKVNYAAVAAMMGNDCTAKAVTHRIGNIKKVAGSTITNDGDASATGTPKTTTPKGRKRATKTNDDSTPSKKSKVAATTTPKPTKKDAPSTPAVVKEEKAEDTDTEDTKDGSITTPNGDNA</sequence>
<protein>
    <submittedName>
        <fullName evidence="2">Uncharacterized protein</fullName>
    </submittedName>
</protein>
<keyword evidence="3" id="KW-1185">Reference proteome</keyword>